<name>A0A840QNC1_9BACI</name>
<keyword evidence="3" id="KW-1185">Reference proteome</keyword>
<accession>A0A840QNC1</accession>
<comment type="caution">
    <text evidence="2">The sequence shown here is derived from an EMBL/GenBank/DDBJ whole genome shotgun (WGS) entry which is preliminary data.</text>
</comment>
<keyword evidence="1" id="KW-1133">Transmembrane helix</keyword>
<dbReference type="EMBL" id="JACHHB010000003">
    <property type="protein sequence ID" value="MBB5172840.1"/>
    <property type="molecule type" value="Genomic_DNA"/>
</dbReference>
<evidence type="ECO:0000313" key="2">
    <source>
        <dbReference type="EMBL" id="MBB5172840.1"/>
    </source>
</evidence>
<proteinExistence type="predicted"/>
<evidence type="ECO:0000313" key="3">
    <source>
        <dbReference type="Proteomes" id="UP000551878"/>
    </source>
</evidence>
<keyword evidence="1" id="KW-0812">Transmembrane</keyword>
<protein>
    <submittedName>
        <fullName evidence="2">Uncharacterized protein</fullName>
    </submittedName>
</protein>
<organism evidence="2 3">
    <name type="scientific">Texcoconibacillus texcoconensis</name>
    <dbReference type="NCBI Taxonomy" id="1095777"/>
    <lineage>
        <taxon>Bacteria</taxon>
        <taxon>Bacillati</taxon>
        <taxon>Bacillota</taxon>
        <taxon>Bacilli</taxon>
        <taxon>Bacillales</taxon>
        <taxon>Bacillaceae</taxon>
        <taxon>Texcoconibacillus</taxon>
    </lineage>
</organism>
<gene>
    <name evidence="2" type="ORF">HNQ41_000984</name>
</gene>
<feature type="transmembrane region" description="Helical" evidence="1">
    <location>
        <begin position="7"/>
        <end position="27"/>
    </location>
</feature>
<keyword evidence="1" id="KW-0472">Membrane</keyword>
<feature type="transmembrane region" description="Helical" evidence="1">
    <location>
        <begin position="39"/>
        <end position="57"/>
    </location>
</feature>
<dbReference type="Proteomes" id="UP000551878">
    <property type="component" value="Unassembled WGS sequence"/>
</dbReference>
<dbReference type="RefSeq" id="WP_184663289.1">
    <property type="nucleotide sequence ID" value="NZ_JACHHB010000003.1"/>
</dbReference>
<reference evidence="2 3" key="1">
    <citation type="submission" date="2020-08" db="EMBL/GenBank/DDBJ databases">
        <title>Genomic Encyclopedia of Type Strains, Phase IV (KMG-IV): sequencing the most valuable type-strain genomes for metagenomic binning, comparative biology and taxonomic classification.</title>
        <authorList>
            <person name="Goeker M."/>
        </authorList>
    </citation>
    <scope>NUCLEOTIDE SEQUENCE [LARGE SCALE GENOMIC DNA]</scope>
    <source>
        <strain evidence="2 3">DSM 24696</strain>
    </source>
</reference>
<evidence type="ECO:0000256" key="1">
    <source>
        <dbReference type="SAM" id="Phobius"/>
    </source>
</evidence>
<sequence length="163" mass="18546">MSKTTGRLIYITLSIISLGLFLYAIWLNQNAFANVIDETIFYVAFLCIIGLVGFELYKKTFLTRDLFASLTVTTLSIMFIALLVFPSFSYHDGKSVLEEDIDEEITFQDIGLSSFPIGERPSLFIDDYYLYSVKLNNDLAFFYVNPTNGHTQKFDASESDVSF</sequence>
<feature type="transmembrane region" description="Helical" evidence="1">
    <location>
        <begin position="66"/>
        <end position="85"/>
    </location>
</feature>
<dbReference type="AlphaFoldDB" id="A0A840QNC1"/>